<evidence type="ECO:0000256" key="1">
    <source>
        <dbReference type="ARBA" id="ARBA00003314"/>
    </source>
</evidence>
<name>A0A1F6BL65_9BACT</name>
<organism evidence="17 18">
    <name type="scientific">Candidatus Jorgensenbacteria bacterium GWA1_54_12</name>
    <dbReference type="NCBI Taxonomy" id="1798468"/>
    <lineage>
        <taxon>Bacteria</taxon>
        <taxon>Candidatus Joergenseniibacteriota</taxon>
    </lineage>
</organism>
<dbReference type="InterPro" id="IPR015413">
    <property type="entry name" value="Methionyl/Leucyl_tRNA_Synth"/>
</dbReference>
<keyword evidence="7 14" id="KW-0436">Ligase</keyword>
<keyword evidence="6" id="KW-0963">Cytoplasm</keyword>
<evidence type="ECO:0000256" key="4">
    <source>
        <dbReference type="ARBA" id="ARBA00012838"/>
    </source>
</evidence>
<evidence type="ECO:0000256" key="13">
    <source>
        <dbReference type="ARBA" id="ARBA00047364"/>
    </source>
</evidence>
<dbReference type="FunFam" id="2.20.28.20:FF:000001">
    <property type="entry name" value="Methionine--tRNA ligase"/>
    <property type="match status" value="1"/>
</dbReference>
<dbReference type="EMBL" id="MFKH01000007">
    <property type="protein sequence ID" value="OGG37593.1"/>
    <property type="molecule type" value="Genomic_DNA"/>
</dbReference>
<evidence type="ECO:0000256" key="10">
    <source>
        <dbReference type="ARBA" id="ARBA00022917"/>
    </source>
</evidence>
<evidence type="ECO:0000256" key="9">
    <source>
        <dbReference type="ARBA" id="ARBA00022840"/>
    </source>
</evidence>
<accession>A0A1F6BL65</accession>
<dbReference type="SUPFAM" id="SSF47323">
    <property type="entry name" value="Anticodon-binding domain of a subclass of class I aminoacyl-tRNA synthetases"/>
    <property type="match status" value="1"/>
</dbReference>
<dbReference type="Gene3D" id="1.10.730.10">
    <property type="entry name" value="Isoleucyl-tRNA Synthetase, Domain 1"/>
    <property type="match status" value="1"/>
</dbReference>
<keyword evidence="11 14" id="KW-0030">Aminoacyl-tRNA synthetase</keyword>
<evidence type="ECO:0000256" key="14">
    <source>
        <dbReference type="RuleBase" id="RU363039"/>
    </source>
</evidence>
<evidence type="ECO:0000259" key="16">
    <source>
        <dbReference type="Pfam" id="PF19303"/>
    </source>
</evidence>
<keyword evidence="10 14" id="KW-0648">Protein biosynthesis</keyword>
<evidence type="ECO:0000256" key="8">
    <source>
        <dbReference type="ARBA" id="ARBA00022741"/>
    </source>
</evidence>
<feature type="domain" description="Methionyl/Leucyl tRNA synthetase" evidence="15">
    <location>
        <begin position="5"/>
        <end position="399"/>
    </location>
</feature>
<dbReference type="Pfam" id="PF19303">
    <property type="entry name" value="Anticodon_3"/>
    <property type="match status" value="1"/>
</dbReference>
<evidence type="ECO:0000256" key="2">
    <source>
        <dbReference type="ARBA" id="ARBA00004496"/>
    </source>
</evidence>
<dbReference type="Proteomes" id="UP000176273">
    <property type="component" value="Unassembled WGS sequence"/>
</dbReference>
<dbReference type="STRING" id="1798468.A2110_00205"/>
<gene>
    <name evidence="17" type="ORF">A2110_00205</name>
</gene>
<dbReference type="CDD" id="cd00814">
    <property type="entry name" value="MetRS_core"/>
    <property type="match status" value="1"/>
</dbReference>
<dbReference type="InterPro" id="IPR001412">
    <property type="entry name" value="aa-tRNA-synth_I_CS"/>
</dbReference>
<evidence type="ECO:0000256" key="3">
    <source>
        <dbReference type="ARBA" id="ARBA00008258"/>
    </source>
</evidence>
<dbReference type="Pfam" id="PF09334">
    <property type="entry name" value="tRNA-synt_1g"/>
    <property type="match status" value="1"/>
</dbReference>
<dbReference type="NCBIfam" id="TIGR00398">
    <property type="entry name" value="metG"/>
    <property type="match status" value="1"/>
</dbReference>
<dbReference type="SUPFAM" id="SSF57770">
    <property type="entry name" value="Methionyl-tRNA synthetase (MetRS), Zn-domain"/>
    <property type="match status" value="1"/>
</dbReference>
<dbReference type="PROSITE" id="PS00178">
    <property type="entry name" value="AA_TRNA_LIGASE_I"/>
    <property type="match status" value="1"/>
</dbReference>
<feature type="domain" description="Methionyl-tRNA synthetase anticodon-binding" evidence="16">
    <location>
        <begin position="415"/>
        <end position="536"/>
    </location>
</feature>
<dbReference type="SUPFAM" id="SSF52374">
    <property type="entry name" value="Nucleotidylyl transferase"/>
    <property type="match status" value="1"/>
</dbReference>
<dbReference type="GO" id="GO:0005829">
    <property type="term" value="C:cytosol"/>
    <property type="evidence" value="ECO:0007669"/>
    <property type="project" value="TreeGrafter"/>
</dbReference>
<dbReference type="PANTHER" id="PTHR45765:SF1">
    <property type="entry name" value="METHIONINE--TRNA LIGASE, CYTOPLASMIC"/>
    <property type="match status" value="1"/>
</dbReference>
<dbReference type="InterPro" id="IPR023458">
    <property type="entry name" value="Met-tRNA_ligase_1"/>
</dbReference>
<keyword evidence="8 14" id="KW-0547">Nucleotide-binding</keyword>
<comment type="subcellular location">
    <subcellularLocation>
        <location evidence="2">Cytoplasm</location>
    </subcellularLocation>
</comment>
<evidence type="ECO:0000313" key="17">
    <source>
        <dbReference type="EMBL" id="OGG37593.1"/>
    </source>
</evidence>
<dbReference type="GO" id="GO:0006431">
    <property type="term" value="P:methionyl-tRNA aminoacylation"/>
    <property type="evidence" value="ECO:0007669"/>
    <property type="project" value="InterPro"/>
</dbReference>
<keyword evidence="9 14" id="KW-0067">ATP-binding</keyword>
<evidence type="ECO:0000256" key="11">
    <source>
        <dbReference type="ARBA" id="ARBA00023146"/>
    </source>
</evidence>
<protein>
    <recommendedName>
        <fullName evidence="5">Methionine--tRNA ligase</fullName>
        <ecNumber evidence="4">6.1.1.10</ecNumber>
    </recommendedName>
    <alternativeName>
        <fullName evidence="12">Methionyl-tRNA synthetase</fullName>
    </alternativeName>
</protein>
<evidence type="ECO:0000256" key="12">
    <source>
        <dbReference type="ARBA" id="ARBA00030904"/>
    </source>
</evidence>
<dbReference type="GO" id="GO:0004825">
    <property type="term" value="F:methionine-tRNA ligase activity"/>
    <property type="evidence" value="ECO:0007669"/>
    <property type="project" value="UniProtKB-EC"/>
</dbReference>
<dbReference type="EC" id="6.1.1.10" evidence="4"/>
<evidence type="ECO:0000313" key="18">
    <source>
        <dbReference type="Proteomes" id="UP000176273"/>
    </source>
</evidence>
<dbReference type="PRINTS" id="PR01041">
    <property type="entry name" value="TRNASYNTHMET"/>
</dbReference>
<comment type="catalytic activity">
    <reaction evidence="13">
        <text>tRNA(Met) + L-methionine + ATP = L-methionyl-tRNA(Met) + AMP + diphosphate</text>
        <dbReference type="Rhea" id="RHEA:13481"/>
        <dbReference type="Rhea" id="RHEA-COMP:9667"/>
        <dbReference type="Rhea" id="RHEA-COMP:9698"/>
        <dbReference type="ChEBI" id="CHEBI:30616"/>
        <dbReference type="ChEBI" id="CHEBI:33019"/>
        <dbReference type="ChEBI" id="CHEBI:57844"/>
        <dbReference type="ChEBI" id="CHEBI:78442"/>
        <dbReference type="ChEBI" id="CHEBI:78530"/>
        <dbReference type="ChEBI" id="CHEBI:456215"/>
        <dbReference type="EC" id="6.1.1.10"/>
    </reaction>
</comment>
<dbReference type="InterPro" id="IPR029038">
    <property type="entry name" value="MetRS_Zn"/>
</dbReference>
<sequence length="538" mass="62172">MQKIFVGVAWPYVNGHLHVGHLAGYLLPADIFARFCRLRGADILMVSGSDCFGTPITTEADKRGITPQEVVNEYYPEHVKLFEEAGIRFDIFTKTMTENHIRLAQDFFLAFLKNGYLFKKRTKQYYDPSAQRFLPDRYVEGTCPSCGAERARGDQCDECGRVFEAGELVNPVSALSGAPVELKESEHYFFDLKKLQPFIERYVEGRGENWKEWVRNETDAWLARGLVARAFSRDLEWGVPFPIDKIPKAERIEGIEHKRFYVWWEALMGYYTASRERDDWKEWWYNRDAEHYYFMGKDNLPFHTMFWPAELHAYDEELHLPDVISVNQFLTLDGKQFSKSRGVTVDSRELIARYGADAVRFYLTYIMPEYADTSFSWGDFAERVNSVLIGNLGNFLNRALTLAKDQTFNARDVGADVSAAVAEKCRAAREALEKPEFRTYLDAVLMLSDFGNKYVAREEPWKRDGNKRDAAVTNACYIALALQLLIQPLLPHASERLAEMTGVRFNSWDDDVSRQVLDALERMKARNPEPLFQKIEIE</sequence>
<evidence type="ECO:0000256" key="5">
    <source>
        <dbReference type="ARBA" id="ARBA00018753"/>
    </source>
</evidence>
<dbReference type="InterPro" id="IPR033911">
    <property type="entry name" value="MetRS_core"/>
</dbReference>
<dbReference type="PANTHER" id="PTHR45765">
    <property type="entry name" value="METHIONINE--TRNA LIGASE"/>
    <property type="match status" value="1"/>
</dbReference>
<reference evidence="17 18" key="1">
    <citation type="journal article" date="2016" name="Nat. Commun.">
        <title>Thousands of microbial genomes shed light on interconnected biogeochemical processes in an aquifer system.</title>
        <authorList>
            <person name="Anantharaman K."/>
            <person name="Brown C.T."/>
            <person name="Hug L.A."/>
            <person name="Sharon I."/>
            <person name="Castelle C.J."/>
            <person name="Probst A.J."/>
            <person name="Thomas B.C."/>
            <person name="Singh A."/>
            <person name="Wilkins M.J."/>
            <person name="Karaoz U."/>
            <person name="Brodie E.L."/>
            <person name="Williams K.H."/>
            <person name="Hubbard S.S."/>
            <person name="Banfield J.F."/>
        </authorList>
    </citation>
    <scope>NUCLEOTIDE SEQUENCE [LARGE SCALE GENOMIC DNA]</scope>
</reference>
<evidence type="ECO:0000259" key="15">
    <source>
        <dbReference type="Pfam" id="PF09334"/>
    </source>
</evidence>
<dbReference type="InterPro" id="IPR041872">
    <property type="entry name" value="Anticodon_Met"/>
</dbReference>
<comment type="similarity">
    <text evidence="3">Belongs to the class-I aminoacyl-tRNA synthetase family. MetG type 1 subfamily.</text>
</comment>
<comment type="caution">
    <text evidence="17">The sequence shown here is derived from an EMBL/GenBank/DDBJ whole genome shotgun (WGS) entry which is preliminary data.</text>
</comment>
<proteinExistence type="inferred from homology"/>
<dbReference type="Gene3D" id="3.40.50.620">
    <property type="entry name" value="HUPs"/>
    <property type="match status" value="1"/>
</dbReference>
<evidence type="ECO:0000256" key="6">
    <source>
        <dbReference type="ARBA" id="ARBA00022490"/>
    </source>
</evidence>
<dbReference type="Gene3D" id="2.20.28.20">
    <property type="entry name" value="Methionyl-tRNA synthetase, Zn-domain"/>
    <property type="match status" value="1"/>
</dbReference>
<dbReference type="InterPro" id="IPR009080">
    <property type="entry name" value="tRNAsynth_Ia_anticodon-bd"/>
</dbReference>
<dbReference type="AlphaFoldDB" id="A0A1F6BL65"/>
<comment type="function">
    <text evidence="1">Is required not only for elongation of protein synthesis but also for the initiation of all mRNA translation through initiator tRNA(fMet) aminoacylation.</text>
</comment>
<dbReference type="GO" id="GO:0005524">
    <property type="term" value="F:ATP binding"/>
    <property type="evidence" value="ECO:0007669"/>
    <property type="project" value="UniProtKB-KW"/>
</dbReference>
<dbReference type="InterPro" id="IPR014758">
    <property type="entry name" value="Met-tRNA_synth"/>
</dbReference>
<evidence type="ECO:0000256" key="7">
    <source>
        <dbReference type="ARBA" id="ARBA00022598"/>
    </source>
</evidence>
<dbReference type="InterPro" id="IPR014729">
    <property type="entry name" value="Rossmann-like_a/b/a_fold"/>
</dbReference>